<reference evidence="2 3" key="1">
    <citation type="submission" date="2020-07" db="EMBL/GenBank/DDBJ databases">
        <title>Characterization and genome sequencing of isolate MD1, a novel member within the family Lachnospiraceae.</title>
        <authorList>
            <person name="Rettenmaier R."/>
            <person name="Di Bello L."/>
            <person name="Zinser C."/>
            <person name="Scheitz K."/>
            <person name="Liebl W."/>
            <person name="Zverlov V."/>
        </authorList>
    </citation>
    <scope>NUCLEOTIDE SEQUENCE [LARGE SCALE GENOMIC DNA]</scope>
    <source>
        <strain evidence="2 3">MD1</strain>
    </source>
</reference>
<dbReference type="EMBL" id="JACEGA010000001">
    <property type="protein sequence ID" value="MBB2182227.1"/>
    <property type="molecule type" value="Genomic_DNA"/>
</dbReference>
<protein>
    <recommendedName>
        <fullName evidence="1">Bacterial Ig domain-containing protein</fullName>
    </recommendedName>
</protein>
<dbReference type="AlphaFoldDB" id="A0A839JYE0"/>
<dbReference type="Proteomes" id="UP000574276">
    <property type="component" value="Unassembled WGS sequence"/>
</dbReference>
<feature type="domain" description="Bacterial Ig" evidence="1">
    <location>
        <begin position="396"/>
        <end position="471"/>
    </location>
</feature>
<dbReference type="InterPro" id="IPR013783">
    <property type="entry name" value="Ig-like_fold"/>
</dbReference>
<dbReference type="Gene3D" id="2.60.40.10">
    <property type="entry name" value="Immunoglobulins"/>
    <property type="match status" value="1"/>
</dbReference>
<sequence>MKKELIQVALAVTLVASTFTIVPVNTIVNPVKIVYAQEERQSAWRSDPDYKPVKPGNYLADFDNGFPQIYHNISYLAIREAMSNPGRRILEKNYNTEGLLTIRDSSIKINNGDDITEYIDQATSPSSYLDRTQFYYRAGSIDTLENIDSGKATNYYFTAPFTGQLRFRWVANEEASIFTGYAIYDCETGKVLDSDDGAIWYVSCKSLGYGDFDGINVVKGKKYRLTFASEGGNITQKFEMFFIKEMDNNNGKKIYNQDVWYTYTKNEDYYVFRYKKKDDDIGLAAREDCIRVNLTEKSKISVELRALNYGYENWSAKVKNYGVYPVDTLDNKIPQINKDQRVGIVEFDTPIEICRDTFKAELILEKGEYYVPVSLFGTNFDFSFKYNVKPITEEYTPTVTSCKKGSTTIKGKCIKDSVVYVEVDGKKLVDKTTKDGTFSVKTSKALKKGTVIRVYLIDIDGNISKIRSVTVQ</sequence>
<dbReference type="InterPro" id="IPR041498">
    <property type="entry name" value="Big_6"/>
</dbReference>
<accession>A0A839JYE0</accession>
<keyword evidence="3" id="KW-1185">Reference proteome</keyword>
<evidence type="ECO:0000313" key="3">
    <source>
        <dbReference type="Proteomes" id="UP000574276"/>
    </source>
</evidence>
<organism evidence="2 3">
    <name type="scientific">Variimorphobacter saccharofermentans</name>
    <dbReference type="NCBI Taxonomy" id="2755051"/>
    <lineage>
        <taxon>Bacteria</taxon>
        <taxon>Bacillati</taxon>
        <taxon>Bacillota</taxon>
        <taxon>Clostridia</taxon>
        <taxon>Lachnospirales</taxon>
        <taxon>Lachnospiraceae</taxon>
        <taxon>Variimorphobacter</taxon>
    </lineage>
</organism>
<gene>
    <name evidence="2" type="ORF">H0486_04975</name>
</gene>
<comment type="caution">
    <text evidence="2">The sequence shown here is derived from an EMBL/GenBank/DDBJ whole genome shotgun (WGS) entry which is preliminary data.</text>
</comment>
<dbReference type="RefSeq" id="WP_228351954.1">
    <property type="nucleotide sequence ID" value="NZ_JACEGA010000001.1"/>
</dbReference>
<evidence type="ECO:0000259" key="1">
    <source>
        <dbReference type="Pfam" id="PF17936"/>
    </source>
</evidence>
<dbReference type="Pfam" id="PF17936">
    <property type="entry name" value="Big_6"/>
    <property type="match status" value="1"/>
</dbReference>
<proteinExistence type="predicted"/>
<evidence type="ECO:0000313" key="2">
    <source>
        <dbReference type="EMBL" id="MBB2182227.1"/>
    </source>
</evidence>
<name>A0A839JYE0_9FIRM</name>